<evidence type="ECO:0000313" key="3">
    <source>
        <dbReference type="Proteomes" id="UP000265515"/>
    </source>
</evidence>
<feature type="compositionally biased region" description="Basic and acidic residues" evidence="1">
    <location>
        <begin position="129"/>
        <end position="146"/>
    </location>
</feature>
<feature type="non-terminal residue" evidence="2">
    <location>
        <position position="1"/>
    </location>
</feature>
<evidence type="ECO:0000256" key="1">
    <source>
        <dbReference type="SAM" id="MobiDB-lite"/>
    </source>
</evidence>
<protein>
    <submittedName>
        <fullName evidence="2">Uncharacterized protein</fullName>
    </submittedName>
</protein>
<reference evidence="2 3" key="1">
    <citation type="journal article" date="2018" name="Cell">
        <title>The Chara Genome: Secondary Complexity and Implications for Plant Terrestrialization.</title>
        <authorList>
            <person name="Nishiyama T."/>
            <person name="Sakayama H."/>
            <person name="Vries J.D."/>
            <person name="Buschmann H."/>
            <person name="Saint-Marcoux D."/>
            <person name="Ullrich K.K."/>
            <person name="Haas F.B."/>
            <person name="Vanderstraeten L."/>
            <person name="Becker D."/>
            <person name="Lang D."/>
            <person name="Vosolsobe S."/>
            <person name="Rombauts S."/>
            <person name="Wilhelmsson P.K.I."/>
            <person name="Janitza P."/>
            <person name="Kern R."/>
            <person name="Heyl A."/>
            <person name="Rumpler F."/>
            <person name="Villalobos L.I.A.C."/>
            <person name="Clay J.M."/>
            <person name="Skokan R."/>
            <person name="Toyoda A."/>
            <person name="Suzuki Y."/>
            <person name="Kagoshima H."/>
            <person name="Schijlen E."/>
            <person name="Tajeshwar N."/>
            <person name="Catarino B."/>
            <person name="Hetherington A.J."/>
            <person name="Saltykova A."/>
            <person name="Bonnot C."/>
            <person name="Breuninger H."/>
            <person name="Symeonidi A."/>
            <person name="Radhakrishnan G.V."/>
            <person name="Van Nieuwerburgh F."/>
            <person name="Deforce D."/>
            <person name="Chang C."/>
            <person name="Karol K.G."/>
            <person name="Hedrich R."/>
            <person name="Ulvskov P."/>
            <person name="Glockner G."/>
            <person name="Delwiche C.F."/>
            <person name="Petrasek J."/>
            <person name="Van de Peer Y."/>
            <person name="Friml J."/>
            <person name="Beilby M."/>
            <person name="Dolan L."/>
            <person name="Kohara Y."/>
            <person name="Sugano S."/>
            <person name="Fujiyama A."/>
            <person name="Delaux P.-M."/>
            <person name="Quint M."/>
            <person name="TheiBen G."/>
            <person name="Hagemann M."/>
            <person name="Harholt J."/>
            <person name="Dunand C."/>
            <person name="Zachgo S."/>
            <person name="Langdale J."/>
            <person name="Maumus F."/>
            <person name="Straeten D.V.D."/>
            <person name="Gould S.B."/>
            <person name="Rensing S.A."/>
        </authorList>
    </citation>
    <scope>NUCLEOTIDE SEQUENCE [LARGE SCALE GENOMIC DNA]</scope>
    <source>
        <strain evidence="2 3">S276</strain>
    </source>
</reference>
<proteinExistence type="predicted"/>
<gene>
    <name evidence="2" type="ORF">CBR_g50430</name>
</gene>
<feature type="compositionally biased region" description="Low complexity" evidence="1">
    <location>
        <begin position="91"/>
        <end position="102"/>
    </location>
</feature>
<dbReference type="AlphaFoldDB" id="A0A388M724"/>
<organism evidence="2 3">
    <name type="scientific">Chara braunii</name>
    <name type="common">Braun's stonewort</name>
    <dbReference type="NCBI Taxonomy" id="69332"/>
    <lineage>
        <taxon>Eukaryota</taxon>
        <taxon>Viridiplantae</taxon>
        <taxon>Streptophyta</taxon>
        <taxon>Charophyceae</taxon>
        <taxon>Charales</taxon>
        <taxon>Characeae</taxon>
        <taxon>Chara</taxon>
    </lineage>
</organism>
<name>A0A388M724_CHABU</name>
<dbReference type="EMBL" id="BFEA01000799">
    <property type="protein sequence ID" value="GBG90252.1"/>
    <property type="molecule type" value="Genomic_DNA"/>
</dbReference>
<feature type="region of interest" description="Disordered" evidence="1">
    <location>
        <begin position="82"/>
        <end position="146"/>
    </location>
</feature>
<dbReference type="Proteomes" id="UP000265515">
    <property type="component" value="Unassembled WGS sequence"/>
</dbReference>
<dbReference type="Gramene" id="GBG90252">
    <property type="protein sequence ID" value="GBG90252"/>
    <property type="gene ID" value="CBR_g50430"/>
</dbReference>
<evidence type="ECO:0000313" key="2">
    <source>
        <dbReference type="EMBL" id="GBG90252.1"/>
    </source>
</evidence>
<keyword evidence="3" id="KW-1185">Reference proteome</keyword>
<accession>A0A388M724</accession>
<sequence length="146" mass="15562">GLFSKTPTLERKSSLPAGALQSGDVRAAELTTMFNSRPFIAPALRLSLGGLQQHRRTGSLGSGTTLDIDDIDIGDDFSFSQSWSGKAPQNTSGTHTSGAHTGKLLSAAEVRAKYQRGKPTELSGSLGQSKERLMERQEKLEVSSLS</sequence>
<comment type="caution">
    <text evidence="2">The sequence shown here is derived from an EMBL/GenBank/DDBJ whole genome shotgun (WGS) entry which is preliminary data.</text>
</comment>